<dbReference type="EMBL" id="CP001616">
    <property type="protein sequence ID" value="ACQ94617.1"/>
    <property type="molecule type" value="Genomic_DNA"/>
</dbReference>
<feature type="transmembrane region" description="Helical" evidence="1">
    <location>
        <begin position="12"/>
        <end position="32"/>
    </location>
</feature>
<gene>
    <name evidence="2" type="ordered locus">Tola_3028</name>
</gene>
<dbReference type="InterPro" id="IPR026267">
    <property type="entry name" value="YgjV"/>
</dbReference>
<accession>C4LD86</accession>
<dbReference type="Pfam" id="PF10688">
    <property type="entry name" value="Imp-YgjV"/>
    <property type="match status" value="1"/>
</dbReference>
<dbReference type="InterPro" id="IPR019629">
    <property type="entry name" value="Uncharacterised_HI1736/YgjV"/>
</dbReference>
<dbReference type="AlphaFoldDB" id="C4LD86"/>
<protein>
    <recommendedName>
        <fullName evidence="4">Inner membrane protein</fullName>
    </recommendedName>
</protein>
<dbReference type="eggNOG" id="ENOG502ZBTK">
    <property type="taxonomic scope" value="Bacteria"/>
</dbReference>
<feature type="transmembrane region" description="Helical" evidence="1">
    <location>
        <begin position="130"/>
        <end position="154"/>
    </location>
</feature>
<evidence type="ECO:0008006" key="4">
    <source>
        <dbReference type="Google" id="ProtNLM"/>
    </source>
</evidence>
<evidence type="ECO:0000313" key="3">
    <source>
        <dbReference type="Proteomes" id="UP000009073"/>
    </source>
</evidence>
<evidence type="ECO:0000313" key="2">
    <source>
        <dbReference type="EMBL" id="ACQ94617.1"/>
    </source>
</evidence>
<dbReference type="PIRSF" id="PIRSF011443">
    <property type="entry name" value="YgjV"/>
    <property type="match status" value="1"/>
</dbReference>
<dbReference type="KEGG" id="tau:Tola_3028"/>
<reference evidence="2 3" key="2">
    <citation type="journal article" date="2011" name="Stand. Genomic Sci.">
        <title>Complete genome sequence of Tolumonas auensis type strain (TA 4).</title>
        <authorList>
            <person name="Chertkov O."/>
            <person name="Copeland A."/>
            <person name="Lucas S."/>
            <person name="Lapidus A."/>
            <person name="Berry K.W."/>
            <person name="Detter J.C."/>
            <person name="Del Rio T.G."/>
            <person name="Hammon N."/>
            <person name="Dalin E."/>
            <person name="Tice H."/>
            <person name="Pitluck S."/>
            <person name="Richardson P."/>
            <person name="Bruce D."/>
            <person name="Goodwin L."/>
            <person name="Han C."/>
            <person name="Tapia R."/>
            <person name="Saunders E."/>
            <person name="Schmutz J."/>
            <person name="Brettin T."/>
            <person name="Larimer F."/>
            <person name="Land M."/>
            <person name="Hauser L."/>
            <person name="Spring S."/>
            <person name="Rohde M."/>
            <person name="Kyrpides N.C."/>
            <person name="Ivanova N."/>
            <person name="Goker M."/>
            <person name="Beller H.R."/>
            <person name="Klenk H.P."/>
            <person name="Woyke T."/>
        </authorList>
    </citation>
    <scope>NUCLEOTIDE SEQUENCE [LARGE SCALE GENOMIC DNA]</scope>
    <source>
        <strain evidence="3">DSM 9187 / TA4</strain>
    </source>
</reference>
<dbReference type="OrthoDB" id="7858522at2"/>
<proteinExistence type="predicted"/>
<dbReference type="STRING" id="595494.Tola_3028"/>
<feature type="transmembrane region" description="Helical" evidence="1">
    <location>
        <begin position="80"/>
        <end position="98"/>
    </location>
</feature>
<reference evidence="3" key="1">
    <citation type="submission" date="2009-05" db="EMBL/GenBank/DDBJ databases">
        <title>Complete sequence of Tolumonas auensis DSM 9187.</title>
        <authorList>
            <consortium name="US DOE Joint Genome Institute"/>
            <person name="Lucas S."/>
            <person name="Copeland A."/>
            <person name="Lapidus A."/>
            <person name="Glavina del Rio T."/>
            <person name="Tice H."/>
            <person name="Bruce D."/>
            <person name="Goodwin L."/>
            <person name="Pitluck S."/>
            <person name="Chertkov O."/>
            <person name="Brettin T."/>
            <person name="Detter J.C."/>
            <person name="Han C."/>
            <person name="Larimer F."/>
            <person name="Land M."/>
            <person name="Hauser L."/>
            <person name="Kyrpides N."/>
            <person name="Mikhailova N."/>
            <person name="Spring S."/>
            <person name="Beller H."/>
        </authorList>
    </citation>
    <scope>NUCLEOTIDE SEQUENCE [LARGE SCALE GENOMIC DNA]</scope>
    <source>
        <strain evidence="3">DSM 9187 / TA4</strain>
    </source>
</reference>
<keyword evidence="1" id="KW-0472">Membrane</keyword>
<keyword evidence="3" id="KW-1185">Reference proteome</keyword>
<keyword evidence="1" id="KW-1133">Transmembrane helix</keyword>
<dbReference type="Proteomes" id="UP000009073">
    <property type="component" value="Chromosome"/>
</dbReference>
<dbReference type="RefSeq" id="WP_015880066.1">
    <property type="nucleotide sequence ID" value="NC_012691.1"/>
</dbReference>
<feature type="transmembrane region" description="Helical" evidence="1">
    <location>
        <begin position="44"/>
        <end position="68"/>
    </location>
</feature>
<organism evidence="2 3">
    <name type="scientific">Tolumonas auensis (strain DSM 9187 / NBRC 110442 / TA 4)</name>
    <dbReference type="NCBI Taxonomy" id="595494"/>
    <lineage>
        <taxon>Bacteria</taxon>
        <taxon>Pseudomonadati</taxon>
        <taxon>Pseudomonadota</taxon>
        <taxon>Gammaproteobacteria</taxon>
        <taxon>Aeromonadales</taxon>
        <taxon>Aeromonadaceae</taxon>
        <taxon>Tolumonas</taxon>
    </lineage>
</organism>
<sequence length="181" mass="20146">MTFLHNIAELFAANPLAQSVGLIAFGIGISAFVQKNDHRLRTFLTLYCVVIGCHFFLLGAPTAAYAAWLSGLRSFVSSRTRHVGVMCFFLLVVWVLGVPNITQPIQWLTLIGTTLGTWALYREQGLRMRLMLLSGTVCWVTHNFVIGSIGGALIEGSFLFVNSHTIFRLWQQRTAQLPDES</sequence>
<keyword evidence="1" id="KW-0812">Transmembrane</keyword>
<evidence type="ECO:0000256" key="1">
    <source>
        <dbReference type="SAM" id="Phobius"/>
    </source>
</evidence>
<name>C4LD86_TOLAT</name>
<dbReference type="HOGENOM" id="CLU_107941_0_0_6"/>